<keyword evidence="5" id="KW-0677">Repeat</keyword>
<feature type="chain" id="PRO_5012666063" evidence="9">
    <location>
        <begin position="20"/>
        <end position="287"/>
    </location>
</feature>
<evidence type="ECO:0000256" key="6">
    <source>
        <dbReference type="ARBA" id="ARBA00023136"/>
    </source>
</evidence>
<dbReference type="OrthoDB" id="1053178at2759"/>
<keyword evidence="3" id="KW-0433">Leucine-rich repeat</keyword>
<protein>
    <submittedName>
        <fullName evidence="10">L domain-like protein</fullName>
    </submittedName>
</protein>
<keyword evidence="8" id="KW-1133">Transmembrane helix</keyword>
<dbReference type="InterPro" id="IPR003591">
    <property type="entry name" value="Leu-rich_rpt_typical-subtyp"/>
</dbReference>
<dbReference type="GO" id="GO:0016020">
    <property type="term" value="C:membrane"/>
    <property type="evidence" value="ECO:0007669"/>
    <property type="project" value="UniProtKB-SubCell"/>
</dbReference>
<feature type="transmembrane region" description="Helical" evidence="8">
    <location>
        <begin position="218"/>
        <end position="241"/>
    </location>
</feature>
<dbReference type="EMBL" id="MCFH01000003">
    <property type="protein sequence ID" value="ORX59366.1"/>
    <property type="molecule type" value="Genomic_DNA"/>
</dbReference>
<feature type="compositionally biased region" description="Low complexity" evidence="7">
    <location>
        <begin position="255"/>
        <end position="275"/>
    </location>
</feature>
<evidence type="ECO:0000256" key="5">
    <source>
        <dbReference type="ARBA" id="ARBA00022737"/>
    </source>
</evidence>
<dbReference type="InterPro" id="IPR032675">
    <property type="entry name" value="LRR_dom_sf"/>
</dbReference>
<evidence type="ECO:0000313" key="10">
    <source>
        <dbReference type="EMBL" id="ORX59366.1"/>
    </source>
</evidence>
<evidence type="ECO:0000256" key="7">
    <source>
        <dbReference type="SAM" id="MobiDB-lite"/>
    </source>
</evidence>
<accession>A0A1Y1VMJ1</accession>
<comment type="caution">
    <text evidence="10">The sequence shown here is derived from an EMBL/GenBank/DDBJ whole genome shotgun (WGS) entry which is preliminary data.</text>
</comment>
<dbReference type="Gene3D" id="3.80.10.10">
    <property type="entry name" value="Ribonuclease Inhibitor"/>
    <property type="match status" value="2"/>
</dbReference>
<sequence length="287" mass="31916">MNIFILLITLIITVKCISAQSTINEECFVVNELLQKNQTYNCCQEEGVTCSNDGHITKINISGKTHSVSIPPEIGNLINLKYLYFGKSKINGSIPPELGNLSNLEYLCLAHNKLSDSIPPELGNLINLEYLNFRDNRLSGSIPPELAKLSKLKTLDLSSNNLTGSIPPELAKIPKLNTLQLSINNLSGFVPKEIQKSNIKLYIANNPLLETKSTNIKLIIIICLVIPCVLFIALSTFYVYLKNKRRNSNNENDESSNMSSTVSSQQYKTNNNNNNEICSDIVIKPNN</sequence>
<evidence type="ECO:0000256" key="8">
    <source>
        <dbReference type="SAM" id="Phobius"/>
    </source>
</evidence>
<organism evidence="10 11">
    <name type="scientific">Piromyces finnis</name>
    <dbReference type="NCBI Taxonomy" id="1754191"/>
    <lineage>
        <taxon>Eukaryota</taxon>
        <taxon>Fungi</taxon>
        <taxon>Fungi incertae sedis</taxon>
        <taxon>Chytridiomycota</taxon>
        <taxon>Chytridiomycota incertae sedis</taxon>
        <taxon>Neocallimastigomycetes</taxon>
        <taxon>Neocallimastigales</taxon>
        <taxon>Neocallimastigaceae</taxon>
        <taxon>Piromyces</taxon>
    </lineage>
</organism>
<evidence type="ECO:0000256" key="3">
    <source>
        <dbReference type="ARBA" id="ARBA00022614"/>
    </source>
</evidence>
<keyword evidence="11" id="KW-1185">Reference proteome</keyword>
<reference evidence="10 11" key="1">
    <citation type="submission" date="2016-08" db="EMBL/GenBank/DDBJ databases">
        <title>Genomes of anaerobic fungi encode conserved fungal cellulosomes for biomass hydrolysis.</title>
        <authorList>
            <consortium name="DOE Joint Genome Institute"/>
            <person name="Haitjema C.H."/>
            <person name="Gilmore S.P."/>
            <person name="Henske J.K."/>
            <person name="Solomon K.V."/>
            <person name="De Groot R."/>
            <person name="Kuo A."/>
            <person name="Mondo S.J."/>
            <person name="Salamov A.A."/>
            <person name="Labutti K."/>
            <person name="Zhao Z."/>
            <person name="Chiniquy J."/>
            <person name="Barry K."/>
            <person name="Brewer H.M."/>
            <person name="Purvine S.O."/>
            <person name="Wright A.T."/>
            <person name="Boxma B."/>
            <person name="Van Alen T."/>
            <person name="Hackstein J.H."/>
            <person name="Baker S.E."/>
            <person name="Grigoriev I.V."/>
            <person name="O'Malley M.A."/>
        </authorList>
    </citation>
    <scope>NUCLEOTIDE SEQUENCE [LARGE SCALE GENOMIC DNA]</scope>
    <source>
        <strain evidence="11">finn</strain>
    </source>
</reference>
<keyword evidence="4 9" id="KW-0732">Signal</keyword>
<dbReference type="FunFam" id="3.80.10.10:FF:000400">
    <property type="entry name" value="Nuclear pore complex protein NUP107"/>
    <property type="match status" value="1"/>
</dbReference>
<dbReference type="SMART" id="SM00369">
    <property type="entry name" value="LRR_TYP"/>
    <property type="match status" value="2"/>
</dbReference>
<proteinExistence type="predicted"/>
<dbReference type="PROSITE" id="PS51450">
    <property type="entry name" value="LRR"/>
    <property type="match status" value="1"/>
</dbReference>
<dbReference type="SUPFAM" id="SSF52058">
    <property type="entry name" value="L domain-like"/>
    <property type="match status" value="1"/>
</dbReference>
<evidence type="ECO:0000256" key="2">
    <source>
        <dbReference type="ARBA" id="ARBA00004370"/>
    </source>
</evidence>
<feature type="signal peptide" evidence="9">
    <location>
        <begin position="1"/>
        <end position="19"/>
    </location>
</feature>
<dbReference type="InterPro" id="IPR051848">
    <property type="entry name" value="PGIP"/>
</dbReference>
<dbReference type="PANTHER" id="PTHR48059">
    <property type="entry name" value="POLYGALACTURONASE INHIBITOR 1"/>
    <property type="match status" value="1"/>
</dbReference>
<comment type="subcellular location">
    <subcellularLocation>
        <location evidence="1">Cell envelope</location>
    </subcellularLocation>
    <subcellularLocation>
        <location evidence="2">Membrane</location>
    </subcellularLocation>
</comment>
<evidence type="ECO:0000256" key="1">
    <source>
        <dbReference type="ARBA" id="ARBA00004196"/>
    </source>
</evidence>
<dbReference type="InterPro" id="IPR025875">
    <property type="entry name" value="Leu-rich_rpt_4"/>
</dbReference>
<name>A0A1Y1VMJ1_9FUNG</name>
<dbReference type="Proteomes" id="UP000193719">
    <property type="component" value="Unassembled WGS sequence"/>
</dbReference>
<dbReference type="PANTHER" id="PTHR48059:SF32">
    <property type="entry name" value="LEUCINE-RICH REPEAT DOMAIN, L DOMAIN-LIKE PROTEIN-RELATED"/>
    <property type="match status" value="1"/>
</dbReference>
<dbReference type="Pfam" id="PF12799">
    <property type="entry name" value="LRR_4"/>
    <property type="match status" value="1"/>
</dbReference>
<dbReference type="InterPro" id="IPR001611">
    <property type="entry name" value="Leu-rich_rpt"/>
</dbReference>
<dbReference type="Pfam" id="PF00560">
    <property type="entry name" value="LRR_1"/>
    <property type="match status" value="2"/>
</dbReference>
<feature type="region of interest" description="Disordered" evidence="7">
    <location>
        <begin position="247"/>
        <end position="278"/>
    </location>
</feature>
<dbReference type="AlphaFoldDB" id="A0A1Y1VMJ1"/>
<keyword evidence="8" id="KW-0812">Transmembrane</keyword>
<reference evidence="10 11" key="2">
    <citation type="submission" date="2016-08" db="EMBL/GenBank/DDBJ databases">
        <title>Pervasive Adenine N6-methylation of Active Genes in Fungi.</title>
        <authorList>
            <consortium name="DOE Joint Genome Institute"/>
            <person name="Mondo S.J."/>
            <person name="Dannebaum R.O."/>
            <person name="Kuo R.C."/>
            <person name="Labutti K."/>
            <person name="Haridas S."/>
            <person name="Kuo A."/>
            <person name="Salamov A."/>
            <person name="Ahrendt S.R."/>
            <person name="Lipzen A."/>
            <person name="Sullivan W."/>
            <person name="Andreopoulos W.B."/>
            <person name="Clum A."/>
            <person name="Lindquist E."/>
            <person name="Daum C."/>
            <person name="Ramamoorthy G.K."/>
            <person name="Gryganskyi A."/>
            <person name="Culley D."/>
            <person name="Magnuson J.K."/>
            <person name="James T.Y."/>
            <person name="O'Malley M.A."/>
            <person name="Stajich J.E."/>
            <person name="Spatafora J.W."/>
            <person name="Visel A."/>
            <person name="Grigoriev I.V."/>
        </authorList>
    </citation>
    <scope>NUCLEOTIDE SEQUENCE [LARGE SCALE GENOMIC DNA]</scope>
    <source>
        <strain evidence="11">finn</strain>
    </source>
</reference>
<gene>
    <name evidence="10" type="ORF">BCR36DRAFT_408859</name>
</gene>
<evidence type="ECO:0000256" key="9">
    <source>
        <dbReference type="SAM" id="SignalP"/>
    </source>
</evidence>
<evidence type="ECO:0000313" key="11">
    <source>
        <dbReference type="Proteomes" id="UP000193719"/>
    </source>
</evidence>
<keyword evidence="6 8" id="KW-0472">Membrane</keyword>
<dbReference type="PRINTS" id="PR00019">
    <property type="entry name" value="LEURICHRPT"/>
</dbReference>
<evidence type="ECO:0000256" key="4">
    <source>
        <dbReference type="ARBA" id="ARBA00022729"/>
    </source>
</evidence>